<comment type="caution">
    <text evidence="2">The sequence shown here is derived from an EMBL/GenBank/DDBJ whole genome shotgun (WGS) entry which is preliminary data.</text>
</comment>
<name>A0ABQ5MU26_9MICC</name>
<dbReference type="Proteomes" id="UP001209654">
    <property type="component" value="Unassembled WGS sequence"/>
</dbReference>
<keyword evidence="1" id="KW-1133">Transmembrane helix</keyword>
<accession>A0ABQ5MU26</accession>
<keyword evidence="1" id="KW-0812">Transmembrane</keyword>
<organism evidence="2 3">
    <name type="scientific">Arthrobacter mangrovi</name>
    <dbReference type="NCBI Taxonomy" id="2966350"/>
    <lineage>
        <taxon>Bacteria</taxon>
        <taxon>Bacillati</taxon>
        <taxon>Actinomycetota</taxon>
        <taxon>Actinomycetes</taxon>
        <taxon>Micrococcales</taxon>
        <taxon>Micrococcaceae</taxon>
        <taxon>Arthrobacter</taxon>
    </lineage>
</organism>
<evidence type="ECO:0000313" key="2">
    <source>
        <dbReference type="EMBL" id="GLB67473.1"/>
    </source>
</evidence>
<feature type="transmembrane region" description="Helical" evidence="1">
    <location>
        <begin position="6"/>
        <end position="27"/>
    </location>
</feature>
<keyword evidence="1" id="KW-0472">Membrane</keyword>
<protein>
    <submittedName>
        <fullName evidence="2">Uncharacterized protein</fullName>
    </submittedName>
</protein>
<gene>
    <name evidence="2" type="ORF">AHIS1636_19130</name>
</gene>
<dbReference type="EMBL" id="BRVS01000008">
    <property type="protein sequence ID" value="GLB67473.1"/>
    <property type="molecule type" value="Genomic_DNA"/>
</dbReference>
<dbReference type="RefSeq" id="WP_264795600.1">
    <property type="nucleotide sequence ID" value="NZ_BRVS01000008.1"/>
</dbReference>
<reference evidence="2 3" key="1">
    <citation type="journal article" date="2023" name="Int. J. Syst. Evol. Microbiol.">
        <title>Arthrobacter mangrovi sp. nov., an actinobacterium isolated from the rhizosphere of a mangrove.</title>
        <authorList>
            <person name="Hamada M."/>
            <person name="Saitou S."/>
            <person name="Enomoto N."/>
            <person name="Nanri K."/>
            <person name="Hidaka K."/>
            <person name="Miura T."/>
            <person name="Tamura T."/>
        </authorList>
    </citation>
    <scope>NUCLEOTIDE SEQUENCE [LARGE SCALE GENOMIC DNA]</scope>
    <source>
        <strain evidence="2 3">NBRC 112813</strain>
    </source>
</reference>
<proteinExistence type="predicted"/>
<evidence type="ECO:0000256" key="1">
    <source>
        <dbReference type="SAM" id="Phobius"/>
    </source>
</evidence>
<evidence type="ECO:0000313" key="3">
    <source>
        <dbReference type="Proteomes" id="UP001209654"/>
    </source>
</evidence>
<keyword evidence="3" id="KW-1185">Reference proteome</keyword>
<sequence length="46" mass="5564">MEWIVFWIVIGVVVAVASAVMWGRRYFRHEIERAKRIRRANNYGKQ</sequence>